<dbReference type="EMBL" id="JALJOV010000196">
    <property type="protein sequence ID" value="KAK9866037.1"/>
    <property type="molecule type" value="Genomic_DNA"/>
</dbReference>
<reference evidence="1 2" key="1">
    <citation type="journal article" date="2024" name="Nat. Commun.">
        <title>Phylogenomics reveals the evolutionary origins of lichenization in chlorophyte algae.</title>
        <authorList>
            <person name="Puginier C."/>
            <person name="Libourel C."/>
            <person name="Otte J."/>
            <person name="Skaloud P."/>
            <person name="Haon M."/>
            <person name="Grisel S."/>
            <person name="Petersen M."/>
            <person name="Berrin J.G."/>
            <person name="Delaux P.M."/>
            <person name="Dal Grande F."/>
            <person name="Keller J."/>
        </authorList>
    </citation>
    <scope>NUCLEOTIDE SEQUENCE [LARGE SCALE GENOMIC DNA]</scope>
    <source>
        <strain evidence="1 2">SAG 2523</strain>
    </source>
</reference>
<evidence type="ECO:0000313" key="2">
    <source>
        <dbReference type="Proteomes" id="UP001485043"/>
    </source>
</evidence>
<dbReference type="PANTHER" id="PTHR36013:SF2">
    <property type="entry name" value="ATP SYNTHASE 24 KDA SUBUNIT, MITOCHONDRIAL-RELATED"/>
    <property type="match status" value="1"/>
</dbReference>
<sequence>MSALIRGCRPALQQLRSQLRAGGACAGRSYATAPSTDAAAPAADQGGEEDDPVLAAFHLQQNSYRQIIEGMQNINVPLAGDAAAIQKYADEVEALKKKAGYPDFEELIQAQLAQAWAQTGSYGQMIAAATEGKDFGDDQEVVNEILAAAEHAEEESGYYLTEENEQGWQLYNKAVEGIKSKYGLQDAEKIRKDAIYSMYENHLKELKDTVLEATETAKRRDHLEHVEVDLAAIKPKWDRA</sequence>
<dbReference type="PANTHER" id="PTHR36013">
    <property type="entry name" value="ATP SYNTHASE 24 KDA SUBUNIT, MITOCHONDRIAL-RELATED"/>
    <property type="match status" value="1"/>
</dbReference>
<accession>A0AAW1T8B0</accession>
<protein>
    <submittedName>
        <fullName evidence="1">Uncharacterized protein</fullName>
    </submittedName>
</protein>
<comment type="caution">
    <text evidence="1">The sequence shown here is derived from an EMBL/GenBank/DDBJ whole genome shotgun (WGS) entry which is preliminary data.</text>
</comment>
<gene>
    <name evidence="1" type="ORF">WJX84_011450</name>
</gene>
<keyword evidence="2" id="KW-1185">Reference proteome</keyword>
<dbReference type="AlphaFoldDB" id="A0AAW1T8B0"/>
<dbReference type="Proteomes" id="UP001485043">
    <property type="component" value="Unassembled WGS sequence"/>
</dbReference>
<dbReference type="Pfam" id="PF15704">
    <property type="entry name" value="Mt_ATP_synt"/>
    <property type="match status" value="1"/>
</dbReference>
<organism evidence="1 2">
    <name type="scientific">Apatococcus fuscideae</name>
    <dbReference type="NCBI Taxonomy" id="2026836"/>
    <lineage>
        <taxon>Eukaryota</taxon>
        <taxon>Viridiplantae</taxon>
        <taxon>Chlorophyta</taxon>
        <taxon>core chlorophytes</taxon>
        <taxon>Trebouxiophyceae</taxon>
        <taxon>Chlorellales</taxon>
        <taxon>Chlorellaceae</taxon>
        <taxon>Apatococcus</taxon>
    </lineage>
</organism>
<dbReference type="InterPro" id="IPR031432">
    <property type="entry name" value="MGP1"/>
</dbReference>
<proteinExistence type="predicted"/>
<name>A0AAW1T8B0_9CHLO</name>
<evidence type="ECO:0000313" key="1">
    <source>
        <dbReference type="EMBL" id="KAK9866037.1"/>
    </source>
</evidence>